<evidence type="ECO:0000313" key="3">
    <source>
        <dbReference type="EMBL" id="RJX38297.1"/>
    </source>
</evidence>
<name>A0A3A6PCJ3_9BACL</name>
<evidence type="ECO:0000313" key="4">
    <source>
        <dbReference type="Proteomes" id="UP000267798"/>
    </source>
</evidence>
<sequence length="141" mass="15587">MDRNRDNEIEYRRSSEKETEPGFAPTNAGQPNQMANVNEEMGADFAYGMPATHVERIASRSERDGEDTVTETGGYALGWVSLVFAIASWFIWPVLMGITSAVLGFIAYRQGSRALGIWSMTLGLIAVVLNLVIVPFYYALT</sequence>
<evidence type="ECO:0000256" key="1">
    <source>
        <dbReference type="SAM" id="MobiDB-lite"/>
    </source>
</evidence>
<evidence type="ECO:0000256" key="2">
    <source>
        <dbReference type="SAM" id="Phobius"/>
    </source>
</evidence>
<comment type="caution">
    <text evidence="3">The sequence shown here is derived from an EMBL/GenBank/DDBJ whole genome shotgun (WGS) entry which is preliminary data.</text>
</comment>
<protein>
    <recommendedName>
        <fullName evidence="5">DUF4190 domain-containing protein</fullName>
    </recommendedName>
</protein>
<reference evidence="3 4" key="1">
    <citation type="submission" date="2018-09" db="EMBL/GenBank/DDBJ databases">
        <title>Paenibacillus aracenensis nov. sp. isolated from a cave in southern Spain.</title>
        <authorList>
            <person name="Jurado V."/>
            <person name="Gutierrez-Patricio S."/>
            <person name="Gonzalez-Pimentel J.L."/>
            <person name="Miller A.Z."/>
            <person name="Laiz L."/>
            <person name="Saiz-Jimenez C."/>
        </authorList>
    </citation>
    <scope>NUCLEOTIDE SEQUENCE [LARGE SCALE GENOMIC DNA]</scope>
    <source>
        <strain evidence="3 4">JCM 19203</strain>
    </source>
</reference>
<feature type="compositionally biased region" description="Basic and acidic residues" evidence="1">
    <location>
        <begin position="1"/>
        <end position="20"/>
    </location>
</feature>
<organism evidence="3 4">
    <name type="scientific">Paenibacillus pinisoli</name>
    <dbReference type="NCBI Taxonomy" id="1276110"/>
    <lineage>
        <taxon>Bacteria</taxon>
        <taxon>Bacillati</taxon>
        <taxon>Bacillota</taxon>
        <taxon>Bacilli</taxon>
        <taxon>Bacillales</taxon>
        <taxon>Paenibacillaceae</taxon>
        <taxon>Paenibacillus</taxon>
    </lineage>
</organism>
<dbReference type="PANTHER" id="PTHR40040:SF1">
    <property type="entry name" value="MEMBRANE PROTEIN"/>
    <property type="match status" value="1"/>
</dbReference>
<keyword evidence="2" id="KW-1133">Transmembrane helix</keyword>
<keyword evidence="4" id="KW-1185">Reference proteome</keyword>
<evidence type="ECO:0008006" key="5">
    <source>
        <dbReference type="Google" id="ProtNLM"/>
    </source>
</evidence>
<keyword evidence="2" id="KW-0812">Transmembrane</keyword>
<dbReference type="OrthoDB" id="1754157at2"/>
<dbReference type="PANTHER" id="PTHR40040">
    <property type="entry name" value="SMALL HYDROPHOBIC PROTEIN-RELATED"/>
    <property type="match status" value="1"/>
</dbReference>
<proteinExistence type="predicted"/>
<dbReference type="Proteomes" id="UP000267798">
    <property type="component" value="Unassembled WGS sequence"/>
</dbReference>
<dbReference type="InterPro" id="IPR055338">
    <property type="entry name" value="YqfX-like"/>
</dbReference>
<dbReference type="AlphaFoldDB" id="A0A3A6PCJ3"/>
<accession>A0A3A6PCJ3</accession>
<dbReference type="EMBL" id="QXQB01000004">
    <property type="protein sequence ID" value="RJX38297.1"/>
    <property type="molecule type" value="Genomic_DNA"/>
</dbReference>
<feature type="region of interest" description="Disordered" evidence="1">
    <location>
        <begin position="1"/>
        <end position="34"/>
    </location>
</feature>
<gene>
    <name evidence="3" type="ORF">D3P09_19770</name>
</gene>
<feature type="transmembrane region" description="Helical" evidence="2">
    <location>
        <begin position="79"/>
        <end position="108"/>
    </location>
</feature>
<feature type="transmembrane region" description="Helical" evidence="2">
    <location>
        <begin position="115"/>
        <end position="138"/>
    </location>
</feature>
<dbReference type="RefSeq" id="WP_120113110.1">
    <property type="nucleotide sequence ID" value="NZ_QXQB01000004.1"/>
</dbReference>
<keyword evidence="2" id="KW-0472">Membrane</keyword>